<organism evidence="1 2">
    <name type="scientific">Coprobacter fastidiosus</name>
    <dbReference type="NCBI Taxonomy" id="1099853"/>
    <lineage>
        <taxon>Bacteria</taxon>
        <taxon>Pseudomonadati</taxon>
        <taxon>Bacteroidota</taxon>
        <taxon>Bacteroidia</taxon>
        <taxon>Bacteroidales</taxon>
        <taxon>Barnesiellaceae</taxon>
        <taxon>Coprobacter</taxon>
    </lineage>
</organism>
<accession>A0A354M0I7</accession>
<reference evidence="1 2" key="1">
    <citation type="journal article" date="2018" name="Nat. Biotechnol.">
        <title>A standardized bacterial taxonomy based on genome phylogeny substantially revises the tree of life.</title>
        <authorList>
            <person name="Parks D.H."/>
            <person name="Chuvochina M."/>
            <person name="Waite D.W."/>
            <person name="Rinke C."/>
            <person name="Skarshewski A."/>
            <person name="Chaumeil P.A."/>
            <person name="Hugenholtz P."/>
        </authorList>
    </citation>
    <scope>NUCLEOTIDE SEQUENCE [LARGE SCALE GENOMIC DNA]</scope>
    <source>
        <strain evidence="1">UBA11482</strain>
    </source>
</reference>
<evidence type="ECO:0000313" key="2">
    <source>
        <dbReference type="Proteomes" id="UP000262954"/>
    </source>
</evidence>
<proteinExistence type="predicted"/>
<dbReference type="EMBL" id="DNWC01000049">
    <property type="protein sequence ID" value="HBJ08026.1"/>
    <property type="molecule type" value="Genomic_DNA"/>
</dbReference>
<sequence>MLYEELLASCKDRFDEFFKNIPIYENQFTWSDFNQKCYDAMYLNNSYDDIATVKQLKENIPELKDTCKKCGTFFIPMRNKSIPKYDVIMGKQHEEALMDFLTHKLGAKTERADLQNRSLPDCKILKPDGSTAAYFEVKFHGAPFIMALNKTGRFCYEGSATLDSKKIEKQLALIDDEVDAPVFYVHWIEYPCLKGIFYETSEQVKAYLSSEHGAFIRKRREGDDEKSEKSVYLKKKYSPLLGMKDFNSFLDELRKLINS</sequence>
<evidence type="ECO:0000313" key="1">
    <source>
        <dbReference type="EMBL" id="HBJ08026.1"/>
    </source>
</evidence>
<gene>
    <name evidence="1" type="ORF">DDY73_03395</name>
</gene>
<protein>
    <submittedName>
        <fullName evidence="1">Uncharacterized protein</fullName>
    </submittedName>
</protein>
<name>A0A354M0I7_9BACT</name>
<dbReference type="AlphaFoldDB" id="A0A354M0I7"/>
<comment type="caution">
    <text evidence="1">The sequence shown here is derived from an EMBL/GenBank/DDBJ whole genome shotgun (WGS) entry which is preliminary data.</text>
</comment>
<dbReference type="Proteomes" id="UP000262954">
    <property type="component" value="Unassembled WGS sequence"/>
</dbReference>